<dbReference type="GO" id="GO:0006952">
    <property type="term" value="P:defense response"/>
    <property type="evidence" value="ECO:0007669"/>
    <property type="project" value="InterPro"/>
</dbReference>
<dbReference type="PROSITE" id="PS50104">
    <property type="entry name" value="TIR"/>
    <property type="match status" value="1"/>
</dbReference>
<dbReference type="SUPFAM" id="SSF52058">
    <property type="entry name" value="L domain-like"/>
    <property type="match status" value="1"/>
</dbReference>
<reference evidence="4 5" key="1">
    <citation type="submission" date="2024-01" db="EMBL/GenBank/DDBJ databases">
        <title>The genomes of 5 underutilized Papilionoideae crops provide insights into root nodulation and disease resistanc.</title>
        <authorList>
            <person name="Yuan L."/>
        </authorList>
    </citation>
    <scope>NUCLEOTIDE SEQUENCE [LARGE SCALE GENOMIC DNA]</scope>
    <source>
        <strain evidence="4">ZHUSHIDOU_FW_LH</strain>
        <tissue evidence="4">Leaf</tissue>
    </source>
</reference>
<evidence type="ECO:0000313" key="5">
    <source>
        <dbReference type="Proteomes" id="UP001372338"/>
    </source>
</evidence>
<dbReference type="Proteomes" id="UP001372338">
    <property type="component" value="Unassembled WGS sequence"/>
</dbReference>
<dbReference type="PANTHER" id="PTHR11017">
    <property type="entry name" value="LEUCINE-RICH REPEAT-CONTAINING PROTEIN"/>
    <property type="match status" value="1"/>
</dbReference>
<dbReference type="GO" id="GO:0043531">
    <property type="term" value="F:ADP binding"/>
    <property type="evidence" value="ECO:0007669"/>
    <property type="project" value="InterPro"/>
</dbReference>
<dbReference type="Gene3D" id="3.40.50.10140">
    <property type="entry name" value="Toll/interleukin-1 receptor homology (TIR) domain"/>
    <property type="match status" value="1"/>
</dbReference>
<evidence type="ECO:0000256" key="2">
    <source>
        <dbReference type="ARBA" id="ARBA00022737"/>
    </source>
</evidence>
<dbReference type="Pfam" id="PF00931">
    <property type="entry name" value="NB-ARC"/>
    <property type="match status" value="1"/>
</dbReference>
<keyword evidence="1" id="KW-0433">Leucine-rich repeat</keyword>
<evidence type="ECO:0000259" key="3">
    <source>
        <dbReference type="PROSITE" id="PS50104"/>
    </source>
</evidence>
<dbReference type="InterPro" id="IPR002182">
    <property type="entry name" value="NB-ARC"/>
</dbReference>
<dbReference type="PANTHER" id="PTHR11017:SF560">
    <property type="entry name" value="RESISTANCE PROTEIN (TIR-NBS-LRR CLASS), PUTATIVE-RELATED"/>
    <property type="match status" value="1"/>
</dbReference>
<name>A0AAN9FRD1_CROPI</name>
<dbReference type="InterPro" id="IPR042197">
    <property type="entry name" value="Apaf_helical"/>
</dbReference>
<dbReference type="EMBL" id="JAYWIO010000002">
    <property type="protein sequence ID" value="KAK7281177.1"/>
    <property type="molecule type" value="Genomic_DNA"/>
</dbReference>
<dbReference type="PRINTS" id="PR00364">
    <property type="entry name" value="DISEASERSIST"/>
</dbReference>
<comment type="caution">
    <text evidence="4">The sequence shown here is derived from an EMBL/GenBank/DDBJ whole genome shotgun (WGS) entry which is preliminary data.</text>
</comment>
<evidence type="ECO:0000313" key="4">
    <source>
        <dbReference type="EMBL" id="KAK7281177.1"/>
    </source>
</evidence>
<dbReference type="Gene3D" id="3.80.10.10">
    <property type="entry name" value="Ribonuclease Inhibitor"/>
    <property type="match status" value="1"/>
</dbReference>
<keyword evidence="5" id="KW-1185">Reference proteome</keyword>
<dbReference type="InterPro" id="IPR027417">
    <property type="entry name" value="P-loop_NTPase"/>
</dbReference>
<dbReference type="Gene3D" id="3.40.50.300">
    <property type="entry name" value="P-loop containing nucleotide triphosphate hydrolases"/>
    <property type="match status" value="1"/>
</dbReference>
<dbReference type="Gene3D" id="1.10.8.430">
    <property type="entry name" value="Helical domain of apoptotic protease-activating factors"/>
    <property type="match status" value="1"/>
</dbReference>
<dbReference type="InterPro" id="IPR044974">
    <property type="entry name" value="Disease_R_plants"/>
</dbReference>
<dbReference type="AlphaFoldDB" id="A0AAN9FRD1"/>
<sequence length="1009" mass="115742">MTYSSSPSSSKSETQTPERKYDVFLSFRGKDTRKNFVSHLHSALSNAGINTFLDDEKLERGEELGPELMRAIETSRICIIVFSQMYVESSWCLNELVKIMECRKTIGQVVLPVFYDVTRSHSKVVKEIIDSVYEKLDHTYLSIPEFPVGLESCKQDLVEFLKRQSKRVCIIGIWGMGGIGKTTTAKALYNKIHGEFEDKSFLANIREIWDKDRGRSDLQEQLLSDILKTKNLKIHSVELGKGMIKERLCRKRALVVLDDVTKIEQLNALCGNREWIGPGSVLIMTTRDKRMLNVLEVDYLYSMKEMEEKESLELFSWHAFREPTPQEDFFELSRNVVAHCGGLPLALEVLGSYLYKRTKEQWKSVLSKLKRIPNNQVQEKLKISFDSLEDPMLKDIFLDVCCFFIGKDKAYVTEILNGCGLHAEIGITVLIERSLIKLVNDKLGMHDLIRDMGREIVRQRSPCKLGKRSRLWFHEDAHEVLKENSGKKNVEGLALKLQEASKVRLSTKAFEKMNKLRLLQLDCVQLVGDYVYLPKQLRWLNWQRFPLRYIPNNFYQGNLVALHLKHSNLKLVWKEAQLLERLKILNLSHSRYLTNTPDFSKLPNLEKLILKDCPSLSKVHQSIGYLCNLLLINLKDCTSLRNLPRMMYKLKSLKTLILSGCSSINKLEEDIEQMEGLTALIAKNTAIKQVPFSMLRSRSIEYISLCGYEGLSHDVFPSIIWSYISPTRNPLSHIHPFRDISLWLVSIIVQNNSLGDLLPMLSVLSKLRSVLVKCCSEFQLSQELRRILDDVCDVSFTEFETTTYASEISENFMGYHWIGMGSYHHQVINTLSKSMSKGSTSKGCSDFYLPGDNYPYWLAYTAEGHSVPFQVTEDSDCRMKGSILCVVYSSTSENMAAECLICVLVVNYTRFTIQIYRKDTTISFSDEEWQRILSNPGPHDKVEIIVLFRDGVTVKTQEHNCLYKTYSPSITVKMEPSSAVKMEPSPKLKNSEAEENIFTSLCMNWNGGL</sequence>
<dbReference type="InterPro" id="IPR000157">
    <property type="entry name" value="TIR_dom"/>
</dbReference>
<protein>
    <recommendedName>
        <fullName evidence="3">TIR domain-containing protein</fullName>
    </recommendedName>
</protein>
<keyword evidence="2" id="KW-0677">Repeat</keyword>
<dbReference type="Pfam" id="PF23282">
    <property type="entry name" value="WHD_ROQ1"/>
    <property type="match status" value="1"/>
</dbReference>
<gene>
    <name evidence="4" type="ORF">RIF29_08927</name>
</gene>
<dbReference type="InterPro" id="IPR035897">
    <property type="entry name" value="Toll_tir_struct_dom_sf"/>
</dbReference>
<dbReference type="GO" id="GO:0007165">
    <property type="term" value="P:signal transduction"/>
    <property type="evidence" value="ECO:0007669"/>
    <property type="project" value="InterPro"/>
</dbReference>
<dbReference type="SUPFAM" id="SSF52200">
    <property type="entry name" value="Toll/Interleukin receptor TIR domain"/>
    <property type="match status" value="1"/>
</dbReference>
<dbReference type="InterPro" id="IPR058192">
    <property type="entry name" value="WHD_ROQ1-like"/>
</dbReference>
<accession>A0AAN9FRD1</accession>
<evidence type="ECO:0000256" key="1">
    <source>
        <dbReference type="ARBA" id="ARBA00022614"/>
    </source>
</evidence>
<dbReference type="SMART" id="SM00255">
    <property type="entry name" value="TIR"/>
    <property type="match status" value="1"/>
</dbReference>
<dbReference type="SUPFAM" id="SSF52540">
    <property type="entry name" value="P-loop containing nucleoside triphosphate hydrolases"/>
    <property type="match status" value="1"/>
</dbReference>
<dbReference type="Pfam" id="PF01582">
    <property type="entry name" value="TIR"/>
    <property type="match status" value="1"/>
</dbReference>
<feature type="domain" description="TIR" evidence="3">
    <location>
        <begin position="19"/>
        <end position="136"/>
    </location>
</feature>
<dbReference type="InterPro" id="IPR032675">
    <property type="entry name" value="LRR_dom_sf"/>
</dbReference>
<organism evidence="4 5">
    <name type="scientific">Crotalaria pallida</name>
    <name type="common">Smooth rattlebox</name>
    <name type="synonym">Crotalaria striata</name>
    <dbReference type="NCBI Taxonomy" id="3830"/>
    <lineage>
        <taxon>Eukaryota</taxon>
        <taxon>Viridiplantae</taxon>
        <taxon>Streptophyta</taxon>
        <taxon>Embryophyta</taxon>
        <taxon>Tracheophyta</taxon>
        <taxon>Spermatophyta</taxon>
        <taxon>Magnoliopsida</taxon>
        <taxon>eudicotyledons</taxon>
        <taxon>Gunneridae</taxon>
        <taxon>Pentapetalae</taxon>
        <taxon>rosids</taxon>
        <taxon>fabids</taxon>
        <taxon>Fabales</taxon>
        <taxon>Fabaceae</taxon>
        <taxon>Papilionoideae</taxon>
        <taxon>50 kb inversion clade</taxon>
        <taxon>genistoids sensu lato</taxon>
        <taxon>core genistoids</taxon>
        <taxon>Crotalarieae</taxon>
        <taxon>Crotalaria</taxon>
    </lineage>
</organism>
<proteinExistence type="predicted"/>